<protein>
    <recommendedName>
        <fullName evidence="5">Phosphodiester glycosidase domain-containing protein</fullName>
    </recommendedName>
</protein>
<keyword evidence="4" id="KW-1185">Reference proteome</keyword>
<sequence length="393" mass="42017">MGLSGQRPKAKGQLTLLNQLVAIRKYQMDCPCWIVMMIVALLPSVLDDKPAGTFDWQGATVLGPGVRYARVSWGTNQIDVVRIDAQTNGLRFYTTERCPGYVAGLYETQTRKTTEFVADSQNTGHKVLVAINANEFTPVEVGRVNLQGYAAWEGTSISADGGPAFMVGKDGAPRIARLAAGADPSPMQVAVSGQQDVLKKGILAKGIKPNRRTGIGISQDGRYTYFITLSHAGIAEVAEWLRHFEAFDGILMDGGRSTGMARWDGISSLAVSGSLQRAVGNSIGVYYNTHPAELAHDPVTLDSTCAQGQDAAGQRFEVWNAGGSTLSYSITADAGWLSIHPASGNSIEERDTVQVVYHTAALDAGTYHATITLTAPEAARSPQMLPVTLSVSR</sequence>
<dbReference type="Pfam" id="PF19190">
    <property type="entry name" value="BACON_2"/>
    <property type="match status" value="1"/>
</dbReference>
<accession>A0ABX1TPP5</accession>
<organism evidence="3 4">
    <name type="scientific">Candidatus Competibacter phosphatis</name>
    <dbReference type="NCBI Taxonomy" id="221280"/>
    <lineage>
        <taxon>Bacteria</taxon>
        <taxon>Pseudomonadati</taxon>
        <taxon>Pseudomonadota</taxon>
        <taxon>Gammaproteobacteria</taxon>
        <taxon>Candidatus Competibacteraceae</taxon>
        <taxon>Candidatus Competibacter</taxon>
    </lineage>
</organism>
<gene>
    <name evidence="3" type="ORF">E4P82_16430</name>
</gene>
<name>A0ABX1TPP5_9GAMM</name>
<dbReference type="Pfam" id="PF09992">
    <property type="entry name" value="NAGPA"/>
    <property type="match status" value="1"/>
</dbReference>
<dbReference type="InterPro" id="IPR024361">
    <property type="entry name" value="BACON"/>
</dbReference>
<dbReference type="Proteomes" id="UP000760480">
    <property type="component" value="Unassembled WGS sequence"/>
</dbReference>
<evidence type="ECO:0000259" key="1">
    <source>
        <dbReference type="Pfam" id="PF09992"/>
    </source>
</evidence>
<dbReference type="EMBL" id="SPMZ01000056">
    <property type="protein sequence ID" value="NMQ20642.1"/>
    <property type="molecule type" value="Genomic_DNA"/>
</dbReference>
<comment type="caution">
    <text evidence="3">The sequence shown here is derived from an EMBL/GenBank/DDBJ whole genome shotgun (WGS) entry which is preliminary data.</text>
</comment>
<evidence type="ECO:0000313" key="3">
    <source>
        <dbReference type="EMBL" id="NMQ20642.1"/>
    </source>
</evidence>
<dbReference type="InterPro" id="IPR018711">
    <property type="entry name" value="NAGPA"/>
</dbReference>
<evidence type="ECO:0000313" key="4">
    <source>
        <dbReference type="Proteomes" id="UP000760480"/>
    </source>
</evidence>
<evidence type="ECO:0000259" key="2">
    <source>
        <dbReference type="Pfam" id="PF19190"/>
    </source>
</evidence>
<feature type="domain" description="BACON" evidence="2">
    <location>
        <begin position="308"/>
        <end position="376"/>
    </location>
</feature>
<feature type="domain" description="Phosphodiester glycosidase" evidence="1">
    <location>
        <begin position="126"/>
        <end position="286"/>
    </location>
</feature>
<proteinExistence type="predicted"/>
<evidence type="ECO:0008006" key="5">
    <source>
        <dbReference type="Google" id="ProtNLM"/>
    </source>
</evidence>
<reference evidence="3 4" key="1">
    <citation type="submission" date="2019-03" db="EMBL/GenBank/DDBJ databases">
        <title>Metabolic reconstructions from genomes of highly enriched 'Candidatus Accumulibacter' and 'Candidatus Competibacter' bioreactor populations.</title>
        <authorList>
            <person name="Annavajhala M.K."/>
            <person name="Welles L."/>
            <person name="Abbas B."/>
            <person name="Sorokin D."/>
            <person name="Park H."/>
            <person name="Van Loosdrecht M."/>
            <person name="Chandran K."/>
        </authorList>
    </citation>
    <scope>NUCLEOTIDE SEQUENCE [LARGE SCALE GENOMIC DNA]</scope>
    <source>
        <strain evidence="3 4">SBR_G</strain>
    </source>
</reference>